<feature type="domain" description="HTH lacI-type" evidence="4">
    <location>
        <begin position="3"/>
        <end position="56"/>
    </location>
</feature>
<dbReference type="Pfam" id="PF13377">
    <property type="entry name" value="Peripla_BP_3"/>
    <property type="match status" value="1"/>
</dbReference>
<dbReference type="SUPFAM" id="SSF47413">
    <property type="entry name" value="lambda repressor-like DNA-binding domains"/>
    <property type="match status" value="1"/>
</dbReference>
<dbReference type="Proteomes" id="UP001240236">
    <property type="component" value="Unassembled WGS sequence"/>
</dbReference>
<dbReference type="InterPro" id="IPR010982">
    <property type="entry name" value="Lambda_DNA-bd_dom_sf"/>
</dbReference>
<dbReference type="Gene3D" id="3.40.50.2300">
    <property type="match status" value="2"/>
</dbReference>
<dbReference type="Gene3D" id="1.10.260.40">
    <property type="entry name" value="lambda repressor-like DNA-binding domains"/>
    <property type="match status" value="1"/>
</dbReference>
<comment type="caution">
    <text evidence="5">The sequence shown here is derived from an EMBL/GenBank/DDBJ whole genome shotgun (WGS) entry which is preliminary data.</text>
</comment>
<gene>
    <name evidence="5" type="ORF">J2S42_007523</name>
</gene>
<organism evidence="5 6">
    <name type="scientific">Catenuloplanes indicus</name>
    <dbReference type="NCBI Taxonomy" id="137267"/>
    <lineage>
        <taxon>Bacteria</taxon>
        <taxon>Bacillati</taxon>
        <taxon>Actinomycetota</taxon>
        <taxon>Actinomycetes</taxon>
        <taxon>Micromonosporales</taxon>
        <taxon>Micromonosporaceae</taxon>
        <taxon>Catenuloplanes</taxon>
    </lineage>
</organism>
<dbReference type="AlphaFoldDB" id="A0AAE3W7A0"/>
<keyword evidence="3" id="KW-0804">Transcription</keyword>
<dbReference type="RefSeq" id="WP_307247154.1">
    <property type="nucleotide sequence ID" value="NZ_JAUSUZ010000001.1"/>
</dbReference>
<dbReference type="CDD" id="cd01392">
    <property type="entry name" value="HTH_LacI"/>
    <property type="match status" value="1"/>
</dbReference>
<dbReference type="InterPro" id="IPR028082">
    <property type="entry name" value="Peripla_BP_I"/>
</dbReference>
<dbReference type="SMART" id="SM00354">
    <property type="entry name" value="HTH_LACI"/>
    <property type="match status" value="1"/>
</dbReference>
<keyword evidence="2 5" id="KW-0238">DNA-binding</keyword>
<dbReference type="InterPro" id="IPR000843">
    <property type="entry name" value="HTH_LacI"/>
</dbReference>
<evidence type="ECO:0000256" key="3">
    <source>
        <dbReference type="ARBA" id="ARBA00023163"/>
    </source>
</evidence>
<dbReference type="PANTHER" id="PTHR30146">
    <property type="entry name" value="LACI-RELATED TRANSCRIPTIONAL REPRESSOR"/>
    <property type="match status" value="1"/>
</dbReference>
<evidence type="ECO:0000256" key="2">
    <source>
        <dbReference type="ARBA" id="ARBA00023125"/>
    </source>
</evidence>
<evidence type="ECO:0000313" key="5">
    <source>
        <dbReference type="EMBL" id="MDQ0370854.1"/>
    </source>
</evidence>
<sequence length="347" mass="36386">MGSLRDVATRANVAVSTASAALNGTRPVAAETKRRILAAAAELGYRPNVLARGLVSKRTRILALHYPAPSGGFGLTEMQFATGAAAAASELGYHLLLSPENADPLDELRYLTGTGLLDGVLLMEVRLDDERVALLTEQNVPFALIGRTRLPERLWFVDIDFARLGADVVAHLTGLGHRAMAFINHTRDAYAGEYGPVVRIGEEIAAAAAAAGVSYVDGFDADTAEQGRAALDGLLATHPAVTAVAVFSDQAAVGVLEAAEHRGLHVPGDLTVVMVLTSAQVAGMFRPRLTTLEPPSLELGRRGAQMLIEQLADDTAGPPPGGELVPCRLVIGDSSAAPRHDSAEVRA</sequence>
<evidence type="ECO:0000313" key="6">
    <source>
        <dbReference type="Proteomes" id="UP001240236"/>
    </source>
</evidence>
<keyword evidence="1" id="KW-0805">Transcription regulation</keyword>
<dbReference type="PANTHER" id="PTHR30146:SF109">
    <property type="entry name" value="HTH-TYPE TRANSCRIPTIONAL REGULATOR GALS"/>
    <property type="match status" value="1"/>
</dbReference>
<evidence type="ECO:0000256" key="1">
    <source>
        <dbReference type="ARBA" id="ARBA00023015"/>
    </source>
</evidence>
<dbReference type="InterPro" id="IPR046335">
    <property type="entry name" value="LacI/GalR-like_sensor"/>
</dbReference>
<dbReference type="Pfam" id="PF00356">
    <property type="entry name" value="LacI"/>
    <property type="match status" value="1"/>
</dbReference>
<dbReference type="EMBL" id="JAUSUZ010000001">
    <property type="protein sequence ID" value="MDQ0370854.1"/>
    <property type="molecule type" value="Genomic_DNA"/>
</dbReference>
<protein>
    <submittedName>
        <fullName evidence="5">DNA-binding LacI/PurR family transcriptional regulator</fullName>
    </submittedName>
</protein>
<evidence type="ECO:0000259" key="4">
    <source>
        <dbReference type="PROSITE" id="PS50932"/>
    </source>
</evidence>
<keyword evidence="6" id="KW-1185">Reference proteome</keyword>
<dbReference type="GO" id="GO:0003700">
    <property type="term" value="F:DNA-binding transcription factor activity"/>
    <property type="evidence" value="ECO:0007669"/>
    <property type="project" value="TreeGrafter"/>
</dbReference>
<dbReference type="SUPFAM" id="SSF53822">
    <property type="entry name" value="Periplasmic binding protein-like I"/>
    <property type="match status" value="1"/>
</dbReference>
<dbReference type="GO" id="GO:0000976">
    <property type="term" value="F:transcription cis-regulatory region binding"/>
    <property type="evidence" value="ECO:0007669"/>
    <property type="project" value="TreeGrafter"/>
</dbReference>
<dbReference type="PROSITE" id="PS50932">
    <property type="entry name" value="HTH_LACI_2"/>
    <property type="match status" value="1"/>
</dbReference>
<name>A0AAE3W7A0_9ACTN</name>
<accession>A0AAE3W7A0</accession>
<proteinExistence type="predicted"/>
<reference evidence="5 6" key="1">
    <citation type="submission" date="2023-07" db="EMBL/GenBank/DDBJ databases">
        <title>Sequencing the genomes of 1000 actinobacteria strains.</title>
        <authorList>
            <person name="Klenk H.-P."/>
        </authorList>
    </citation>
    <scope>NUCLEOTIDE SEQUENCE [LARGE SCALE GENOMIC DNA]</scope>
    <source>
        <strain evidence="5 6">DSM 44709</strain>
    </source>
</reference>